<dbReference type="eggNOG" id="COG2159">
    <property type="taxonomic scope" value="Bacteria"/>
</dbReference>
<dbReference type="GO" id="GO:0016787">
    <property type="term" value="F:hydrolase activity"/>
    <property type="evidence" value="ECO:0007669"/>
    <property type="project" value="InterPro"/>
</dbReference>
<dbReference type="HOGENOM" id="CLU_1084348_0_0_11"/>
<dbReference type="Gene3D" id="3.20.20.140">
    <property type="entry name" value="Metal-dependent hydrolases"/>
    <property type="match status" value="1"/>
</dbReference>
<reference evidence="2 3" key="1">
    <citation type="submission" date="2014-07" db="EMBL/GenBank/DDBJ databases">
        <title>Whole Genome Sequence of the Amycolatopsis methanolica 239.</title>
        <authorList>
            <person name="Tang B."/>
        </authorList>
    </citation>
    <scope>NUCLEOTIDE SEQUENCE [LARGE SCALE GENOMIC DNA]</scope>
    <source>
        <strain evidence="2 3">239</strain>
    </source>
</reference>
<dbReference type="PATRIC" id="fig|1068978.7.peg.6596"/>
<dbReference type="Pfam" id="PF04909">
    <property type="entry name" value="Amidohydro_2"/>
    <property type="match status" value="1"/>
</dbReference>
<accession>A0A076N5Y0</accession>
<feature type="domain" description="Amidohydrolase-related" evidence="1">
    <location>
        <begin position="63"/>
        <end position="246"/>
    </location>
</feature>
<proteinExistence type="predicted"/>
<dbReference type="InterPro" id="IPR032466">
    <property type="entry name" value="Metal_Hydrolase"/>
</dbReference>
<dbReference type="AlphaFoldDB" id="A0A076N5Y0"/>
<evidence type="ECO:0000313" key="2">
    <source>
        <dbReference type="EMBL" id="AIJ26230.1"/>
    </source>
</evidence>
<protein>
    <recommendedName>
        <fullName evidence="1">Amidohydrolase-related domain-containing protein</fullName>
    </recommendedName>
</protein>
<dbReference type="STRING" id="1068978.AMETH_6138"/>
<evidence type="ECO:0000313" key="3">
    <source>
        <dbReference type="Proteomes" id="UP000062973"/>
    </source>
</evidence>
<dbReference type="Proteomes" id="UP000062973">
    <property type="component" value="Chromosome"/>
</dbReference>
<dbReference type="RefSeq" id="WP_017985064.1">
    <property type="nucleotide sequence ID" value="NZ_AQUL01000001.1"/>
</dbReference>
<dbReference type="KEGG" id="amq:AMETH_6138"/>
<keyword evidence="3" id="KW-1185">Reference proteome</keyword>
<dbReference type="EMBL" id="CP009110">
    <property type="protein sequence ID" value="AIJ26230.1"/>
    <property type="molecule type" value="Genomic_DNA"/>
</dbReference>
<gene>
    <name evidence="2" type="ORF">AMETH_6138</name>
</gene>
<evidence type="ECO:0000259" key="1">
    <source>
        <dbReference type="Pfam" id="PF04909"/>
    </source>
</evidence>
<sequence length="256" mass="27568">MTEFDSSFDPSCLVDANAMLGPLPTEDVGQGTAAETVKDMDRVGIGSAVVCHSHAWRHDPPSGNRLLVREIADEPRLLPCWVVLPDTCGELGGIDRFLADAERAGVAAFRAYPHDHGYALAGPDVAPLMAAMAERRRPLLVNADQVPLDEVEALAGTHPELPIVLCATGYRLLRRLAGVLARTGNVHVDLSYLGSHLGLEWLVERFGPSRLLFGTGAPARDRADAITRLLWSELDDTATRRIGGTNLLTLLGKEPA</sequence>
<dbReference type="InterPro" id="IPR006680">
    <property type="entry name" value="Amidohydro-rel"/>
</dbReference>
<organism evidence="2 3">
    <name type="scientific">Amycolatopsis methanolica 239</name>
    <dbReference type="NCBI Taxonomy" id="1068978"/>
    <lineage>
        <taxon>Bacteria</taxon>
        <taxon>Bacillati</taxon>
        <taxon>Actinomycetota</taxon>
        <taxon>Actinomycetes</taxon>
        <taxon>Pseudonocardiales</taxon>
        <taxon>Pseudonocardiaceae</taxon>
        <taxon>Amycolatopsis</taxon>
        <taxon>Amycolatopsis methanolica group</taxon>
    </lineage>
</organism>
<dbReference type="SUPFAM" id="SSF51556">
    <property type="entry name" value="Metallo-dependent hydrolases"/>
    <property type="match status" value="1"/>
</dbReference>
<name>A0A076N5Y0_AMYME</name>